<name>A0ABT2C1D5_9BURK</name>
<proteinExistence type="predicted"/>
<dbReference type="InterPro" id="IPR001647">
    <property type="entry name" value="HTH_TetR"/>
</dbReference>
<sequence length="215" mass="22323">MTRADGDTTSRRILDAAGPLFAASGFAETTNKAIAGQAGVDVASINYHFGGRGGLYQAALAEAHRQLIGLGDLEVIDASGLPATEKLARLIDVLLGAAFAGNGWPARLLAREVLSPSSHLSVLMNEEIQPKLVIVRRILSEVSGIAPGDPALLRCMVSVAAPCLMLVVAGSDVPGPAQAIRQMPREVLARHLYAFAIAGLRAVGRQQGGVDAAPM</sequence>
<protein>
    <submittedName>
        <fullName evidence="4">CerR family C-terminal domain-containing protein</fullName>
    </submittedName>
</protein>
<evidence type="ECO:0000313" key="4">
    <source>
        <dbReference type="EMBL" id="MCS0631195.1"/>
    </source>
</evidence>
<feature type="DNA-binding region" description="H-T-H motif" evidence="2">
    <location>
        <begin position="30"/>
        <end position="49"/>
    </location>
</feature>
<dbReference type="InterPro" id="IPR015292">
    <property type="entry name" value="Tscrpt_reg_YbiH_C"/>
</dbReference>
<evidence type="ECO:0000313" key="5">
    <source>
        <dbReference type="Proteomes" id="UP001165263"/>
    </source>
</evidence>
<dbReference type="Pfam" id="PF00440">
    <property type="entry name" value="TetR_N"/>
    <property type="match status" value="1"/>
</dbReference>
<dbReference type="SUPFAM" id="SSF46689">
    <property type="entry name" value="Homeodomain-like"/>
    <property type="match status" value="1"/>
</dbReference>
<dbReference type="PROSITE" id="PS50977">
    <property type="entry name" value="HTH_TETR_2"/>
    <property type="match status" value="1"/>
</dbReference>
<gene>
    <name evidence="4" type="ORF">NX786_17820</name>
</gene>
<dbReference type="InterPro" id="IPR036271">
    <property type="entry name" value="Tet_transcr_reg_TetR-rel_C_sf"/>
</dbReference>
<keyword evidence="1 2" id="KW-0238">DNA-binding</keyword>
<dbReference type="PANTHER" id="PTHR30055">
    <property type="entry name" value="HTH-TYPE TRANSCRIPTIONAL REGULATOR RUTR"/>
    <property type="match status" value="1"/>
</dbReference>
<dbReference type="Gene3D" id="1.10.10.60">
    <property type="entry name" value="Homeodomain-like"/>
    <property type="match status" value="1"/>
</dbReference>
<dbReference type="Gene3D" id="1.10.357.10">
    <property type="entry name" value="Tetracycline Repressor, domain 2"/>
    <property type="match status" value="1"/>
</dbReference>
<reference evidence="4" key="1">
    <citation type="submission" date="2022-08" db="EMBL/GenBank/DDBJ databases">
        <title>Reclassification of Massilia species as members of the genera Telluria, Duganella, Pseudoduganella, Mokoshia gen. nov. and Zemynaea gen. nov. using orthogonal and non-orthogonal genome-based approaches.</title>
        <authorList>
            <person name="Bowman J.P."/>
        </authorList>
    </citation>
    <scope>NUCLEOTIDE SEQUENCE</scope>
    <source>
        <strain evidence="4">LMG 11547</strain>
    </source>
</reference>
<evidence type="ECO:0000256" key="2">
    <source>
        <dbReference type="PROSITE-ProRule" id="PRU00335"/>
    </source>
</evidence>
<dbReference type="PRINTS" id="PR00455">
    <property type="entry name" value="HTHTETR"/>
</dbReference>
<comment type="caution">
    <text evidence="4">The sequence shown here is derived from an EMBL/GenBank/DDBJ whole genome shotgun (WGS) entry which is preliminary data.</text>
</comment>
<evidence type="ECO:0000259" key="3">
    <source>
        <dbReference type="PROSITE" id="PS50977"/>
    </source>
</evidence>
<keyword evidence="5" id="KW-1185">Reference proteome</keyword>
<evidence type="ECO:0000256" key="1">
    <source>
        <dbReference type="ARBA" id="ARBA00023125"/>
    </source>
</evidence>
<dbReference type="Pfam" id="PF09209">
    <property type="entry name" value="CecR_C"/>
    <property type="match status" value="1"/>
</dbReference>
<dbReference type="InterPro" id="IPR009057">
    <property type="entry name" value="Homeodomain-like_sf"/>
</dbReference>
<dbReference type="SUPFAM" id="SSF48498">
    <property type="entry name" value="Tetracyclin repressor-like, C-terminal domain"/>
    <property type="match status" value="1"/>
</dbReference>
<feature type="domain" description="HTH tetR-type" evidence="3">
    <location>
        <begin position="7"/>
        <end position="67"/>
    </location>
</feature>
<dbReference type="PANTHER" id="PTHR30055:SF235">
    <property type="entry name" value="TRANSCRIPTIONAL REGULATORY PROTEIN"/>
    <property type="match status" value="1"/>
</dbReference>
<dbReference type="InterPro" id="IPR050109">
    <property type="entry name" value="HTH-type_TetR-like_transc_reg"/>
</dbReference>
<dbReference type="RefSeq" id="WP_259450276.1">
    <property type="nucleotide sequence ID" value="NZ_JANUHC010000006.1"/>
</dbReference>
<dbReference type="Proteomes" id="UP001165263">
    <property type="component" value="Unassembled WGS sequence"/>
</dbReference>
<accession>A0ABT2C1D5</accession>
<dbReference type="EMBL" id="JANUHC010000006">
    <property type="protein sequence ID" value="MCS0631195.1"/>
    <property type="molecule type" value="Genomic_DNA"/>
</dbReference>
<organism evidence="4 5">
    <name type="scientific">Telluria mixta</name>
    <dbReference type="NCBI Taxonomy" id="34071"/>
    <lineage>
        <taxon>Bacteria</taxon>
        <taxon>Pseudomonadati</taxon>
        <taxon>Pseudomonadota</taxon>
        <taxon>Betaproteobacteria</taxon>
        <taxon>Burkholderiales</taxon>
        <taxon>Oxalobacteraceae</taxon>
        <taxon>Telluria group</taxon>
        <taxon>Telluria</taxon>
    </lineage>
</organism>